<evidence type="ECO:0000313" key="2">
    <source>
        <dbReference type="EMBL" id="PSN67234.1"/>
    </source>
</evidence>
<gene>
    <name evidence="2" type="ORF">BS50DRAFT_386368</name>
</gene>
<proteinExistence type="predicted"/>
<feature type="region of interest" description="Disordered" evidence="1">
    <location>
        <begin position="51"/>
        <end position="89"/>
    </location>
</feature>
<sequence>MSSHRQSGYSQHHSTRGAARCHQRTSSLHTSPATSVSTAVGTAFCTAVGTGGERPQTCLQHSSPQPMPLHWRCRRHHPRGRPADAALGR</sequence>
<evidence type="ECO:0000313" key="3">
    <source>
        <dbReference type="Proteomes" id="UP000240883"/>
    </source>
</evidence>
<dbReference type="Proteomes" id="UP000240883">
    <property type="component" value="Unassembled WGS sequence"/>
</dbReference>
<protein>
    <submittedName>
        <fullName evidence="2">Uncharacterized protein</fullName>
    </submittedName>
</protein>
<name>A0A2T2NP97_CORCC</name>
<feature type="region of interest" description="Disordered" evidence="1">
    <location>
        <begin position="1"/>
        <end position="39"/>
    </location>
</feature>
<reference evidence="2 3" key="1">
    <citation type="journal article" date="2018" name="Front. Microbiol.">
        <title>Genome-Wide Analysis of Corynespora cassiicola Leaf Fall Disease Putative Effectors.</title>
        <authorList>
            <person name="Lopez D."/>
            <person name="Ribeiro S."/>
            <person name="Label P."/>
            <person name="Fumanal B."/>
            <person name="Venisse J.S."/>
            <person name="Kohler A."/>
            <person name="de Oliveira R.R."/>
            <person name="Labutti K."/>
            <person name="Lipzen A."/>
            <person name="Lail K."/>
            <person name="Bauer D."/>
            <person name="Ohm R.A."/>
            <person name="Barry K.W."/>
            <person name="Spatafora J."/>
            <person name="Grigoriev I.V."/>
            <person name="Martin F.M."/>
            <person name="Pujade-Renaud V."/>
        </authorList>
    </citation>
    <scope>NUCLEOTIDE SEQUENCE [LARGE SCALE GENOMIC DNA]</scope>
    <source>
        <strain evidence="2 3">Philippines</strain>
    </source>
</reference>
<accession>A0A2T2NP97</accession>
<evidence type="ECO:0000256" key="1">
    <source>
        <dbReference type="SAM" id="MobiDB-lite"/>
    </source>
</evidence>
<organism evidence="2 3">
    <name type="scientific">Corynespora cassiicola Philippines</name>
    <dbReference type="NCBI Taxonomy" id="1448308"/>
    <lineage>
        <taxon>Eukaryota</taxon>
        <taxon>Fungi</taxon>
        <taxon>Dikarya</taxon>
        <taxon>Ascomycota</taxon>
        <taxon>Pezizomycotina</taxon>
        <taxon>Dothideomycetes</taxon>
        <taxon>Pleosporomycetidae</taxon>
        <taxon>Pleosporales</taxon>
        <taxon>Corynesporascaceae</taxon>
        <taxon>Corynespora</taxon>
    </lineage>
</organism>
<dbReference type="AlphaFoldDB" id="A0A2T2NP97"/>
<feature type="compositionally biased region" description="Polar residues" evidence="1">
    <location>
        <begin position="1"/>
        <end position="12"/>
    </location>
</feature>
<feature type="compositionally biased region" description="Basic residues" evidence="1">
    <location>
        <begin position="13"/>
        <end position="23"/>
    </location>
</feature>
<dbReference type="EMBL" id="KZ678135">
    <property type="protein sequence ID" value="PSN67234.1"/>
    <property type="molecule type" value="Genomic_DNA"/>
</dbReference>
<keyword evidence="3" id="KW-1185">Reference proteome</keyword>
<feature type="compositionally biased region" description="Basic residues" evidence="1">
    <location>
        <begin position="71"/>
        <end position="80"/>
    </location>
</feature>
<feature type="compositionally biased region" description="Polar residues" evidence="1">
    <location>
        <begin position="24"/>
        <end position="39"/>
    </location>
</feature>